<dbReference type="AlphaFoldDB" id="A0A8E2J8N4"/>
<sequence length="59" mass="6483">MHRRTLTKTSVNVAHRKELSLYERGIVVGLAGAGDTAPKIATKLDLRKSTVFDIFSKAL</sequence>
<evidence type="ECO:0000313" key="1">
    <source>
        <dbReference type="EMBL" id="OCK73400.1"/>
    </source>
</evidence>
<name>A0A8E2J8N4_9PEZI</name>
<organism evidence="1 2">
    <name type="scientific">Lepidopterella palustris CBS 459.81</name>
    <dbReference type="NCBI Taxonomy" id="1314670"/>
    <lineage>
        <taxon>Eukaryota</taxon>
        <taxon>Fungi</taxon>
        <taxon>Dikarya</taxon>
        <taxon>Ascomycota</taxon>
        <taxon>Pezizomycotina</taxon>
        <taxon>Dothideomycetes</taxon>
        <taxon>Pleosporomycetidae</taxon>
        <taxon>Mytilinidiales</taxon>
        <taxon>Argynnaceae</taxon>
        <taxon>Lepidopterella</taxon>
    </lineage>
</organism>
<dbReference type="Proteomes" id="UP000250266">
    <property type="component" value="Unassembled WGS sequence"/>
</dbReference>
<gene>
    <name evidence="1" type="ORF">K432DRAFT_312881</name>
</gene>
<dbReference type="EMBL" id="KV745792">
    <property type="protein sequence ID" value="OCK73400.1"/>
    <property type="molecule type" value="Genomic_DNA"/>
</dbReference>
<keyword evidence="2" id="KW-1185">Reference proteome</keyword>
<protein>
    <submittedName>
        <fullName evidence="1">Uncharacterized protein</fullName>
    </submittedName>
</protein>
<reference evidence="1 2" key="1">
    <citation type="journal article" date="2016" name="Nat. Commun.">
        <title>Ectomycorrhizal ecology is imprinted in the genome of the dominant symbiotic fungus Cenococcum geophilum.</title>
        <authorList>
            <consortium name="DOE Joint Genome Institute"/>
            <person name="Peter M."/>
            <person name="Kohler A."/>
            <person name="Ohm R.A."/>
            <person name="Kuo A."/>
            <person name="Krutzmann J."/>
            <person name="Morin E."/>
            <person name="Arend M."/>
            <person name="Barry K.W."/>
            <person name="Binder M."/>
            <person name="Choi C."/>
            <person name="Clum A."/>
            <person name="Copeland A."/>
            <person name="Grisel N."/>
            <person name="Haridas S."/>
            <person name="Kipfer T."/>
            <person name="LaButti K."/>
            <person name="Lindquist E."/>
            <person name="Lipzen A."/>
            <person name="Maire R."/>
            <person name="Meier B."/>
            <person name="Mihaltcheva S."/>
            <person name="Molinier V."/>
            <person name="Murat C."/>
            <person name="Poggeler S."/>
            <person name="Quandt C.A."/>
            <person name="Sperisen C."/>
            <person name="Tritt A."/>
            <person name="Tisserant E."/>
            <person name="Crous P.W."/>
            <person name="Henrissat B."/>
            <person name="Nehls U."/>
            <person name="Egli S."/>
            <person name="Spatafora J.W."/>
            <person name="Grigoriev I.V."/>
            <person name="Martin F.M."/>
        </authorList>
    </citation>
    <scope>NUCLEOTIDE SEQUENCE [LARGE SCALE GENOMIC DNA]</scope>
    <source>
        <strain evidence="1 2">CBS 459.81</strain>
    </source>
</reference>
<evidence type="ECO:0000313" key="2">
    <source>
        <dbReference type="Proteomes" id="UP000250266"/>
    </source>
</evidence>
<proteinExistence type="predicted"/>
<accession>A0A8E2J8N4</accession>